<organism evidence="2 3">
    <name type="scientific">Xenorhabdus bovienii str. oregonense</name>
    <dbReference type="NCBI Taxonomy" id="1398202"/>
    <lineage>
        <taxon>Bacteria</taxon>
        <taxon>Pseudomonadati</taxon>
        <taxon>Pseudomonadota</taxon>
        <taxon>Gammaproteobacteria</taxon>
        <taxon>Enterobacterales</taxon>
        <taxon>Morganellaceae</taxon>
        <taxon>Xenorhabdus</taxon>
    </lineage>
</organism>
<dbReference type="SUPFAM" id="SSF52540">
    <property type="entry name" value="P-loop containing nucleoside triphosphate hydrolases"/>
    <property type="match status" value="1"/>
</dbReference>
<dbReference type="InterPro" id="IPR041685">
    <property type="entry name" value="AAA_GajA/Old/RecF-like"/>
</dbReference>
<dbReference type="EMBL" id="CBSX010000163">
    <property type="protein sequence ID" value="CDH06795.1"/>
    <property type="molecule type" value="Genomic_DNA"/>
</dbReference>
<dbReference type="Proteomes" id="UP000028483">
    <property type="component" value="Unassembled WGS sequence"/>
</dbReference>
<dbReference type="HOGENOM" id="CLU_2083950_0_0_6"/>
<comment type="caution">
    <text evidence="2">The sequence shown here is derived from an EMBL/GenBank/DDBJ whole genome shotgun (WGS) entry which is preliminary data.</text>
</comment>
<accession>A0A077P6P1</accession>
<sequence>MRITQISLINFRSFKETQTIYIAPLTLLFGPNSVGKSSVLMALAYVQQILKHGHCNSQKLDSLGKKNNRWFDGYEQADKPIVYLDESGFAQSMPRLHGYSKKGYGASVHTIGTRKAV</sequence>
<dbReference type="Gene3D" id="3.40.50.300">
    <property type="entry name" value="P-loop containing nucleotide triphosphate hydrolases"/>
    <property type="match status" value="1"/>
</dbReference>
<proteinExistence type="predicted"/>
<dbReference type="Pfam" id="PF13175">
    <property type="entry name" value="AAA_15"/>
    <property type="match status" value="1"/>
</dbReference>
<evidence type="ECO:0000259" key="1">
    <source>
        <dbReference type="Pfam" id="PF13175"/>
    </source>
</evidence>
<gene>
    <name evidence="2" type="ORF">XBO1_2450018</name>
</gene>
<feature type="domain" description="Endonuclease GajA/Old nuclease/RecF-like AAA" evidence="1">
    <location>
        <begin position="1"/>
        <end position="48"/>
    </location>
</feature>
<evidence type="ECO:0000313" key="3">
    <source>
        <dbReference type="Proteomes" id="UP000028483"/>
    </source>
</evidence>
<reference evidence="2" key="1">
    <citation type="submission" date="2013-07" db="EMBL/GenBank/DDBJ databases">
        <title>Sub-species coevolution in mutualistic symbiosis.</title>
        <authorList>
            <person name="Murfin K."/>
            <person name="Klassen J."/>
            <person name="Lee M."/>
            <person name="Forst S."/>
            <person name="Stock P."/>
            <person name="Goodrich-Blair H."/>
        </authorList>
    </citation>
    <scope>NUCLEOTIDE SEQUENCE [LARGE SCALE GENOMIC DNA]</scope>
    <source>
        <strain evidence="2">Oregonense</strain>
    </source>
</reference>
<dbReference type="InterPro" id="IPR027417">
    <property type="entry name" value="P-loop_NTPase"/>
</dbReference>
<name>A0A077P6P1_XENBV</name>
<dbReference type="AlphaFoldDB" id="A0A077P6P1"/>
<dbReference type="RefSeq" id="WP_038258221.1">
    <property type="nucleotide sequence ID" value="NZ_CAWLUU010000215.1"/>
</dbReference>
<protein>
    <recommendedName>
        <fullName evidence="1">Endonuclease GajA/Old nuclease/RecF-like AAA domain-containing protein</fullName>
    </recommendedName>
</protein>
<evidence type="ECO:0000313" key="2">
    <source>
        <dbReference type="EMBL" id="CDH06795.1"/>
    </source>
</evidence>